<keyword evidence="6" id="KW-1185">Reference proteome</keyword>
<evidence type="ECO:0000256" key="2">
    <source>
        <dbReference type="SAM" id="MobiDB-lite"/>
    </source>
</evidence>
<dbReference type="CDD" id="cd14731">
    <property type="entry name" value="LodA_like_1"/>
    <property type="match status" value="1"/>
</dbReference>
<name>A0A940YLX7_9BURK</name>
<evidence type="ECO:0000313" key="6">
    <source>
        <dbReference type="Proteomes" id="UP000678374"/>
    </source>
</evidence>
<evidence type="ECO:0000313" key="5">
    <source>
        <dbReference type="EMBL" id="MBQ0960319.1"/>
    </source>
</evidence>
<dbReference type="PANTHER" id="PTHR36195:SF4">
    <property type="entry name" value="DOMAIN PROTEIN, PUTATIVE (AFU_ORTHOLOGUE AFUA_5G01990)-RELATED"/>
    <property type="match status" value="1"/>
</dbReference>
<evidence type="ECO:0000259" key="3">
    <source>
        <dbReference type="Pfam" id="PF17990"/>
    </source>
</evidence>
<proteinExistence type="predicted"/>
<dbReference type="EMBL" id="JAGQDE010000013">
    <property type="protein sequence ID" value="MBQ0960319.1"/>
    <property type="molecule type" value="Genomic_DNA"/>
</dbReference>
<comment type="caution">
    <text evidence="5">The sequence shown here is derived from an EMBL/GenBank/DDBJ whole genome shotgun (WGS) entry which is preliminary data.</text>
</comment>
<dbReference type="RefSeq" id="WP_210802990.1">
    <property type="nucleotide sequence ID" value="NZ_JAGQDE010000013.1"/>
</dbReference>
<dbReference type="Gene3D" id="2.40.180.10">
    <property type="entry name" value="Catalase core domain"/>
    <property type="match status" value="1"/>
</dbReference>
<dbReference type="Pfam" id="PF17990">
    <property type="entry name" value="LodA_N"/>
    <property type="match status" value="1"/>
</dbReference>
<gene>
    <name evidence="5" type="ORF">KAK06_15295</name>
</gene>
<dbReference type="Proteomes" id="UP000678374">
    <property type="component" value="Unassembled WGS sequence"/>
</dbReference>
<dbReference type="InterPro" id="IPR041173">
    <property type="entry name" value="LodA_C"/>
</dbReference>
<comment type="function">
    <text evidence="1">Decomposes hydrogen peroxide into water and oxygen; serves to protect cells from the toxic effects of hydrogen peroxide.</text>
</comment>
<dbReference type="InterPro" id="IPR041168">
    <property type="entry name" value="LodA_N"/>
</dbReference>
<feature type="domain" description="L-lysine epsilon oxidase C-terminal" evidence="4">
    <location>
        <begin position="738"/>
        <end position="884"/>
    </location>
</feature>
<feature type="region of interest" description="Disordered" evidence="2">
    <location>
        <begin position="334"/>
        <end position="366"/>
    </location>
</feature>
<sequence length="1025" mass="113613">MRSLQDDHPSFTATCACDDPVACLGHMFVDMTAKRRVAQGQCPARRPVFLRTHGILQGRLTFSDDIPAPIRHGLFAHPGRSHPVYVRYSSDLSDGRPDWESTIGVGIKLFDVPGDKVVSDDGAGTADLLLQNVPFFFVDNARQMCEFTKASFEGWGDEWVQRHAPDTNALLDRMAKPIRSVLATNLWSVVPFRLGSGFCKYMLVPGTSTFPGDPDTDDPHFLAADLRARMARGPATLDLYVQVRPDAASFGEAYLDEHFPLDRATVVWDDKLAPPVRVATIALPQQDVAEPAQAIYGDWLAFNIGRVPAVNAPVGSIAQARMQVYLLSADFRRTQNGQPTTEPSAPGEPQVSNPACPFPHHPSQPQAQALSAEQIARITQVRIHPGIGVARVGNSASDFYVGPETTAPAPTAWGQTRDAGGALKRQAARFRVYGYDQNGNVVAEIQQSANSRIEWSVHVANRKAQWYEFNAAMDLPATCNISVPQRNPTAQGAARDALCIDAGVKKITGIGMNDASFALTGTFQGTSVYLGELRTDSVGRLLVLPGMGVSASPGNTPVYDPAHPGSFNNAAGWYDDIADGPVHARVTIGDRDFDADPAWVLSAPPSFAPDLTSWRTLDDLLRAVWAKAGMLSLPQRVSFQDHVRPALERLTDLQWVNKGFSSMFGADGPMNFRDPALMRKLSFLPPSSLYPDPYAELRRTIFNSFRAVVGDEQDIGAWPWSYGDTFGYTDPTEADAVNAQTYLRLPDYYGYILTAWVQGHFVSDYRPEVSQGIPLDDWPLQERPDMLDRAAMHFCLADAFHPGCELTWPVRHASLFRAPYRIRERQPGLAEPSYGPQLTQDDVLRMGGPLYDQGPGDLTRWMAVPWQGDTAYCRSGYDMEFDPYLPTYWPARVPNQVLTLTDYQTLCDRSKPMDERIAAFHNRPAWLRQLPSANPAPEQMVYMIEHFSEMGVLEARPRPDDLDWLPAMLYVENLTAVKEAELASAHRAFTERYALLGPHDRLLAEAGWFSDEQRNEFATIKLRSL</sequence>
<reference evidence="5" key="1">
    <citation type="submission" date="2021-04" db="EMBL/GenBank/DDBJ databases">
        <title>The genome sequence of Ideonella sp. 4Y11.</title>
        <authorList>
            <person name="Liu Y."/>
        </authorList>
    </citation>
    <scope>NUCLEOTIDE SEQUENCE</scope>
    <source>
        <strain evidence="5">4Y11</strain>
    </source>
</reference>
<dbReference type="AlphaFoldDB" id="A0A940YLX7"/>
<dbReference type="PANTHER" id="PTHR36195">
    <property type="entry name" value="DOMAIN PROTEIN, PUTATIVE (AFU_ORTHOLOGUE AFUA_5G01990)-RELATED-RELATED"/>
    <property type="match status" value="1"/>
</dbReference>
<protein>
    <submittedName>
        <fullName evidence="5">LodA/GoxA family CTQ-dependent oxidase</fullName>
    </submittedName>
</protein>
<evidence type="ECO:0000256" key="1">
    <source>
        <dbReference type="ARBA" id="ARBA00002974"/>
    </source>
</evidence>
<dbReference type="GO" id="GO:0020037">
    <property type="term" value="F:heme binding"/>
    <property type="evidence" value="ECO:0007669"/>
    <property type="project" value="InterPro"/>
</dbReference>
<dbReference type="InterPro" id="IPR020835">
    <property type="entry name" value="Catalase_sf"/>
</dbReference>
<dbReference type="SUPFAM" id="SSF56634">
    <property type="entry name" value="Heme-dependent catalase-like"/>
    <property type="match status" value="1"/>
</dbReference>
<dbReference type="InterPro" id="IPR033798">
    <property type="entry name" value="LodA-like"/>
</dbReference>
<accession>A0A940YLX7</accession>
<feature type="compositionally biased region" description="Polar residues" evidence="2">
    <location>
        <begin position="334"/>
        <end position="343"/>
    </location>
</feature>
<feature type="domain" description="L-Lysine epsilon oxidase N-terminal" evidence="3">
    <location>
        <begin position="384"/>
        <end position="601"/>
    </location>
</feature>
<dbReference type="Pfam" id="PF18417">
    <property type="entry name" value="LodA_C"/>
    <property type="match status" value="1"/>
</dbReference>
<organism evidence="5 6">
    <name type="scientific">Ideonella aquatica</name>
    <dbReference type="NCBI Taxonomy" id="2824119"/>
    <lineage>
        <taxon>Bacteria</taxon>
        <taxon>Pseudomonadati</taxon>
        <taxon>Pseudomonadota</taxon>
        <taxon>Betaproteobacteria</taxon>
        <taxon>Burkholderiales</taxon>
        <taxon>Sphaerotilaceae</taxon>
        <taxon>Ideonella</taxon>
    </lineage>
</organism>
<evidence type="ECO:0000259" key="4">
    <source>
        <dbReference type="Pfam" id="PF18417"/>
    </source>
</evidence>